<accession>A0ABP0J5Y4</accession>
<gene>
    <name evidence="1" type="ORF">CCMP2556_LOCUS9797</name>
</gene>
<dbReference type="Proteomes" id="UP001642484">
    <property type="component" value="Unassembled WGS sequence"/>
</dbReference>
<keyword evidence="2" id="KW-1185">Reference proteome</keyword>
<evidence type="ECO:0000313" key="1">
    <source>
        <dbReference type="EMBL" id="CAK9009754.1"/>
    </source>
</evidence>
<proteinExistence type="predicted"/>
<reference evidence="1 2" key="1">
    <citation type="submission" date="2024-02" db="EMBL/GenBank/DDBJ databases">
        <authorList>
            <person name="Chen Y."/>
            <person name="Shah S."/>
            <person name="Dougan E. K."/>
            <person name="Thang M."/>
            <person name="Chan C."/>
        </authorList>
    </citation>
    <scope>NUCLEOTIDE SEQUENCE [LARGE SCALE GENOMIC DNA]</scope>
</reference>
<evidence type="ECO:0000313" key="2">
    <source>
        <dbReference type="Proteomes" id="UP001642484"/>
    </source>
</evidence>
<dbReference type="EMBL" id="CAXAMN010004514">
    <property type="protein sequence ID" value="CAK9009754.1"/>
    <property type="molecule type" value="Genomic_DNA"/>
</dbReference>
<sequence>MLVRAPGFVYVASPQEGSAGSLCVGLVILRQQRFAQYPFCLVQRSLLPKACISTYASTNKNKKTSKHRTTTVPKLIPGPIANPTVSLFNHCKGLNAAPLKAKIGYIASQSIAMVLQKQALQGLSDNSGMSEVN</sequence>
<comment type="caution">
    <text evidence="1">The sequence shown here is derived from an EMBL/GenBank/DDBJ whole genome shotgun (WGS) entry which is preliminary data.</text>
</comment>
<protein>
    <submittedName>
        <fullName evidence="1">Uncharacterized protein</fullName>
    </submittedName>
</protein>
<organism evidence="1 2">
    <name type="scientific">Durusdinium trenchii</name>
    <dbReference type="NCBI Taxonomy" id="1381693"/>
    <lineage>
        <taxon>Eukaryota</taxon>
        <taxon>Sar</taxon>
        <taxon>Alveolata</taxon>
        <taxon>Dinophyceae</taxon>
        <taxon>Suessiales</taxon>
        <taxon>Symbiodiniaceae</taxon>
        <taxon>Durusdinium</taxon>
    </lineage>
</organism>
<name>A0ABP0J5Y4_9DINO</name>